<dbReference type="Pfam" id="PF13177">
    <property type="entry name" value="DNA_pol3_delta2"/>
    <property type="match status" value="1"/>
</dbReference>
<dbReference type="Proteomes" id="UP000176755">
    <property type="component" value="Unassembled WGS sequence"/>
</dbReference>
<organism evidence="1 2">
    <name type="scientific">Candidatus Nealsonbacteria bacterium RBG_13_42_11</name>
    <dbReference type="NCBI Taxonomy" id="1801663"/>
    <lineage>
        <taxon>Bacteria</taxon>
        <taxon>Candidatus Nealsoniibacteriota</taxon>
    </lineage>
</organism>
<dbReference type="AlphaFoldDB" id="A0A1G2DYX4"/>
<comment type="caution">
    <text evidence="1">The sequence shown here is derived from an EMBL/GenBank/DDBJ whole genome shotgun (WGS) entry which is preliminary data.</text>
</comment>
<dbReference type="InterPro" id="IPR050238">
    <property type="entry name" value="DNA_Rep/Repair_Clamp_Loader"/>
</dbReference>
<evidence type="ECO:0008006" key="3">
    <source>
        <dbReference type="Google" id="ProtNLM"/>
    </source>
</evidence>
<dbReference type="PANTHER" id="PTHR11669">
    <property type="entry name" value="REPLICATION FACTOR C / DNA POLYMERASE III GAMMA-TAU SUBUNIT"/>
    <property type="match status" value="1"/>
</dbReference>
<dbReference type="GO" id="GO:0006261">
    <property type="term" value="P:DNA-templated DNA replication"/>
    <property type="evidence" value="ECO:0007669"/>
    <property type="project" value="TreeGrafter"/>
</dbReference>
<dbReference type="SUPFAM" id="SSF52540">
    <property type="entry name" value="P-loop containing nucleoside triphosphate hydrolases"/>
    <property type="match status" value="1"/>
</dbReference>
<protein>
    <recommendedName>
        <fullName evidence="3">DNA polymerase III subunit delta</fullName>
    </recommendedName>
</protein>
<accession>A0A1G2DYX4</accession>
<dbReference type="Gene3D" id="3.40.50.300">
    <property type="entry name" value="P-loop containing nucleotide triphosphate hydrolases"/>
    <property type="match status" value="1"/>
</dbReference>
<evidence type="ECO:0000313" key="2">
    <source>
        <dbReference type="Proteomes" id="UP000176755"/>
    </source>
</evidence>
<proteinExistence type="predicted"/>
<reference evidence="1 2" key="1">
    <citation type="journal article" date="2016" name="Nat. Commun.">
        <title>Thousands of microbial genomes shed light on interconnected biogeochemical processes in an aquifer system.</title>
        <authorList>
            <person name="Anantharaman K."/>
            <person name="Brown C.T."/>
            <person name="Hug L.A."/>
            <person name="Sharon I."/>
            <person name="Castelle C.J."/>
            <person name="Probst A.J."/>
            <person name="Thomas B.C."/>
            <person name="Singh A."/>
            <person name="Wilkins M.J."/>
            <person name="Karaoz U."/>
            <person name="Brodie E.L."/>
            <person name="Williams K.H."/>
            <person name="Hubbard S.S."/>
            <person name="Banfield J.F."/>
        </authorList>
    </citation>
    <scope>NUCLEOTIDE SEQUENCE [LARGE SCALE GENOMIC DNA]</scope>
</reference>
<dbReference type="EMBL" id="MHLY01000007">
    <property type="protein sequence ID" value="OGZ18804.1"/>
    <property type="molecule type" value="Genomic_DNA"/>
</dbReference>
<name>A0A1G2DYX4_9BACT</name>
<sequence length="297" mass="33997">MPIIGHEKQWEFLRNAAKTGGFSHAYLFSGPTKLGKKKTALEMISLLFGEDVEKTFQPDLVLITPAEKQIQIGQIRDLIRKLSLKPHSAPIKAAIIDQAHLMNQEAQTAFLKTLEEPKGRTILFLITEAPEYLFPTIISRVETIRFYPLRKEQIKKYLKDKGISEEKAEEVSEISGGKPGLALDLISSPEKIEYFREEIEKLNKISKSSIATRFQYAKTLAENNNDIFETLDTWLNYFRTKIISIINSGNKLEIPTDKNYSLLKLKNILKLIQTTQFLISRTNVNPRLALEILMLEF</sequence>
<dbReference type="STRING" id="1801663.A2175_00795"/>
<gene>
    <name evidence="1" type="ORF">A2175_00795</name>
</gene>
<dbReference type="PANTHER" id="PTHR11669:SF8">
    <property type="entry name" value="DNA POLYMERASE III SUBUNIT DELTA"/>
    <property type="match status" value="1"/>
</dbReference>
<evidence type="ECO:0000313" key="1">
    <source>
        <dbReference type="EMBL" id="OGZ18804.1"/>
    </source>
</evidence>
<dbReference type="InterPro" id="IPR027417">
    <property type="entry name" value="P-loop_NTPase"/>
</dbReference>